<evidence type="ECO:0000313" key="3">
    <source>
        <dbReference type="WBParaSite" id="PSAMB.scaffold768size41636.g8542.t1"/>
    </source>
</evidence>
<evidence type="ECO:0000313" key="2">
    <source>
        <dbReference type="Proteomes" id="UP000887566"/>
    </source>
</evidence>
<accession>A0A914XD96</accession>
<reference evidence="3" key="1">
    <citation type="submission" date="2022-11" db="UniProtKB">
        <authorList>
            <consortium name="WormBaseParasite"/>
        </authorList>
    </citation>
    <scope>IDENTIFICATION</scope>
</reference>
<dbReference type="AlphaFoldDB" id="A0A914XD96"/>
<dbReference type="PANTHER" id="PTHR11145">
    <property type="entry name" value="BTB/POZ DOMAIN-CONTAINING ADAPTER FOR CUL3-MEDIATED RHOA DEGRADATION PROTEIN FAMILY MEMBER"/>
    <property type="match status" value="1"/>
</dbReference>
<organism evidence="2 3">
    <name type="scientific">Plectus sambesii</name>
    <dbReference type="NCBI Taxonomy" id="2011161"/>
    <lineage>
        <taxon>Eukaryota</taxon>
        <taxon>Metazoa</taxon>
        <taxon>Ecdysozoa</taxon>
        <taxon>Nematoda</taxon>
        <taxon>Chromadorea</taxon>
        <taxon>Plectida</taxon>
        <taxon>Plectina</taxon>
        <taxon>Plectoidea</taxon>
        <taxon>Plectidae</taxon>
        <taxon>Plectus</taxon>
    </lineage>
</organism>
<dbReference type="InterPro" id="IPR045068">
    <property type="entry name" value="BACURD1-3"/>
</dbReference>
<sequence length="233" mass="26787">MDRKPEHSETISTLVTLNVGGKLFTTRTSTLVQSDFFARMFNKNWMERMNESGSERLFIDRNPHIFQFVLDFLRGSFVLPENDQLRQKILIEADYFGIASMITFLNAKIADDKLILVTIGDSPSRNVPRSFILQARANGFHELFRLYKQNYELVVDDTESMEIQVNRPNDRVWMACLSVALFGKYGLTNQKALQSSIIGLLPIELHIAAYQLGRDMHMPINVIKILNSRLKQA</sequence>
<name>A0A914XD96_9BILA</name>
<dbReference type="SUPFAM" id="SSF54695">
    <property type="entry name" value="POZ domain"/>
    <property type="match status" value="1"/>
</dbReference>
<protein>
    <submittedName>
        <fullName evidence="3">BTB domain-containing protein</fullName>
    </submittedName>
</protein>
<dbReference type="InterPro" id="IPR011333">
    <property type="entry name" value="SKP1/BTB/POZ_sf"/>
</dbReference>
<proteinExistence type="predicted"/>
<dbReference type="PROSITE" id="PS50097">
    <property type="entry name" value="BTB"/>
    <property type="match status" value="1"/>
</dbReference>
<dbReference type="PANTHER" id="PTHR11145:SF8">
    <property type="entry name" value="RE57120P"/>
    <property type="match status" value="1"/>
</dbReference>
<dbReference type="InterPro" id="IPR000210">
    <property type="entry name" value="BTB/POZ_dom"/>
</dbReference>
<dbReference type="SMART" id="SM00225">
    <property type="entry name" value="BTB"/>
    <property type="match status" value="1"/>
</dbReference>
<dbReference type="Pfam" id="PF02214">
    <property type="entry name" value="BTB_2"/>
    <property type="match status" value="1"/>
</dbReference>
<feature type="domain" description="BTB" evidence="1">
    <location>
        <begin position="13"/>
        <end position="82"/>
    </location>
</feature>
<dbReference type="InterPro" id="IPR003131">
    <property type="entry name" value="T1-type_BTB"/>
</dbReference>
<keyword evidence="2" id="KW-1185">Reference proteome</keyword>
<evidence type="ECO:0000259" key="1">
    <source>
        <dbReference type="PROSITE" id="PS50097"/>
    </source>
</evidence>
<dbReference type="Gene3D" id="3.30.710.10">
    <property type="entry name" value="Potassium Channel Kv1.1, Chain A"/>
    <property type="match status" value="1"/>
</dbReference>
<dbReference type="GO" id="GO:0051260">
    <property type="term" value="P:protein homooligomerization"/>
    <property type="evidence" value="ECO:0007669"/>
    <property type="project" value="InterPro"/>
</dbReference>
<dbReference type="Proteomes" id="UP000887566">
    <property type="component" value="Unplaced"/>
</dbReference>
<dbReference type="CDD" id="cd18316">
    <property type="entry name" value="BTB_POZ_KCTD-like"/>
    <property type="match status" value="1"/>
</dbReference>
<dbReference type="WBParaSite" id="PSAMB.scaffold768size41636.g8542.t1">
    <property type="protein sequence ID" value="PSAMB.scaffold768size41636.g8542.t1"/>
    <property type="gene ID" value="PSAMB.scaffold768size41636.g8542"/>
</dbReference>